<keyword evidence="3" id="KW-1185">Reference proteome</keyword>
<sequence>MKSKYSFFAAILFFLIATFQLSSQQISNPSLEITPSTPEAAAFQKYGNIPIGEFSGTASINIPIYELKLKEMVVPVSLSYITRGIKVDEISSTVGLGWVLNAGGNITRNIRGKDDFGSYGYVTNLGNSTAIYNRYIARSFQEYTNEGGASSDAHGDHDYGFELAEGTMDGEPDLFSYSLPNSSGNFTYNHLGQIKPIPFRSIKISELTGNDFMITDEKGNKFYFETNETSFLELGSGSVNCNITSPFTPEGNYTSLLYLSRIETVNGELVQFNYENVNYDYTYFSSEIKSIADKITSPNSISKANSKCILKNNVAGKRLTSIVHEKTSIEFEYSVNNRQDLNGSNALHKISLKYNNQVINDWTLNHSYFTSTSGTGDAKYRLKLDSITENGKPPHVFDYESNTILPYRDSFARDHWGYYNGENNNTTLVPEARYRNRTVSGADRSPNPSYVTANILKKVTYPLGGHTEFTYEPNEYFYSGPEVSYVDHNVSLSVNGQVTNQSQIITIPQGGSFADVIFNYTPPPGGLTPGDIILASVTLVSPGNFQQTYELPVNSGSSSADYPNPNEMFLAAGDYEIKLLTTTTGFVGSLNFHWTVESTSQISSNKIGGGVRVKKLVDKSELGELNFREYKYHLPTNTATSSGFVNFQVNYFSTHQEFRYGSTQNSLLVSEYFTRKSNNTSLVGLVQGNYVGYEYVQTHFGDLNGILGKRVNTYSSDLDLGRNTTTWPFFPPTIYDWLRGRLLKTENYENDGGVFRTASEEEYFYEVLHDKFDKNSSLSNENIIPAVQSIIYAPALYFNGIESQPETLWMGTYHNVSGWFYLKQSKKKMFFYENGNKTLETIENFYYDNPGHAQLTRNTLTDSSGKSQENVFYYPDDISSASTLPGSALSSQEYAVVQQMKKSDQHLIAYPIQIEKKVDGTAIQKIRTIYSDWGNYLFKQNRILMGKESNALYSSYVFNKYDDKGNLLEFQQEDGMKVTLIWGYDKQYVIAKIENADFSEVASALGITEVVLRAYNENNLSQLDGLRNHQNMSNALVTTYTYDPLVGVTSIVNPRGYKTTYEYDSNNRLEFVKDSNGNLISENKYNYKN</sequence>
<dbReference type="RefSeq" id="WP_147740724.1">
    <property type="nucleotide sequence ID" value="NZ_VRUR01000001.1"/>
</dbReference>
<comment type="caution">
    <text evidence="2">The sequence shown here is derived from an EMBL/GenBank/DDBJ whole genome shotgun (WGS) entry which is preliminary data.</text>
</comment>
<reference evidence="2 3" key="1">
    <citation type="submission" date="2019-08" db="EMBL/GenBank/DDBJ databases">
        <title>Professor.</title>
        <authorList>
            <person name="Park J.S."/>
        </authorList>
    </citation>
    <scope>NUCLEOTIDE SEQUENCE [LARGE SCALE GENOMIC DNA]</scope>
    <source>
        <strain evidence="2 3">176CP5-101</strain>
    </source>
</reference>
<proteinExistence type="predicted"/>
<name>A0A5C8V557_9FLAO</name>
<dbReference type="Proteomes" id="UP000321456">
    <property type="component" value="Unassembled WGS sequence"/>
</dbReference>
<protein>
    <submittedName>
        <fullName evidence="2">RHS repeat protein</fullName>
    </submittedName>
</protein>
<evidence type="ECO:0000256" key="1">
    <source>
        <dbReference type="SAM" id="SignalP"/>
    </source>
</evidence>
<evidence type="ECO:0000313" key="2">
    <source>
        <dbReference type="EMBL" id="TXN36891.1"/>
    </source>
</evidence>
<feature type="chain" id="PRO_5022921090" evidence="1">
    <location>
        <begin position="25"/>
        <end position="1089"/>
    </location>
</feature>
<dbReference type="EMBL" id="VRUR01000001">
    <property type="protein sequence ID" value="TXN36891.1"/>
    <property type="molecule type" value="Genomic_DNA"/>
</dbReference>
<dbReference type="AlphaFoldDB" id="A0A5C8V557"/>
<evidence type="ECO:0000313" key="3">
    <source>
        <dbReference type="Proteomes" id="UP000321456"/>
    </source>
</evidence>
<keyword evidence="1" id="KW-0732">Signal</keyword>
<feature type="signal peptide" evidence="1">
    <location>
        <begin position="1"/>
        <end position="24"/>
    </location>
</feature>
<gene>
    <name evidence="2" type="ORF">FVB32_00980</name>
</gene>
<accession>A0A5C8V557</accession>
<dbReference type="Gene3D" id="2.180.10.10">
    <property type="entry name" value="RHS repeat-associated core"/>
    <property type="match status" value="1"/>
</dbReference>
<organism evidence="2 3">
    <name type="scientific">Flagellimonas hymeniacidonis</name>
    <dbReference type="NCBI Taxonomy" id="2603628"/>
    <lineage>
        <taxon>Bacteria</taxon>
        <taxon>Pseudomonadati</taxon>
        <taxon>Bacteroidota</taxon>
        <taxon>Flavobacteriia</taxon>
        <taxon>Flavobacteriales</taxon>
        <taxon>Flavobacteriaceae</taxon>
        <taxon>Flagellimonas</taxon>
    </lineage>
</organism>